<dbReference type="InterPro" id="IPR029071">
    <property type="entry name" value="Ubiquitin-like_domsf"/>
</dbReference>
<evidence type="ECO:0000313" key="4">
    <source>
        <dbReference type="EMBL" id="CAH0365906.1"/>
    </source>
</evidence>
<dbReference type="InterPro" id="IPR044861">
    <property type="entry name" value="IPNS-like_FE2OG_OXY"/>
</dbReference>
<feature type="region of interest" description="Disordered" evidence="1">
    <location>
        <begin position="1"/>
        <end position="28"/>
    </location>
</feature>
<dbReference type="OrthoDB" id="442921at2759"/>
<dbReference type="Gene3D" id="2.60.120.330">
    <property type="entry name" value="B-lactam Antibiotic, Isopenicillin N Synthase, Chain"/>
    <property type="match status" value="1"/>
</dbReference>
<dbReference type="Pfam" id="PF03171">
    <property type="entry name" value="2OG-FeII_Oxy"/>
    <property type="match status" value="1"/>
</dbReference>
<protein>
    <recommendedName>
        <fullName evidence="2">Isopenicillin N synthase-like Fe(2+) 2OG dioxygenase domain-containing protein</fullName>
    </recommendedName>
</protein>
<name>A0A7S3ZK95_9STRA</name>
<evidence type="ECO:0000313" key="3">
    <source>
        <dbReference type="EMBL" id="CAE0685927.1"/>
    </source>
</evidence>
<feature type="region of interest" description="Disordered" evidence="1">
    <location>
        <begin position="127"/>
        <end position="160"/>
    </location>
</feature>
<sequence length="446" mass="48099">MPPRRKKSASGTTRRKKVKTEPKEDNSSLNISVRCGETGVALWFKLKKTTKFNKIMDAFASRRPFFSVPATPLARLPATELSSLGGAGGALAAALRARGAAVLKFKGLDFGRHPLLAEANAFFNSTTQPREHRLDDDSMSGSGYKSPETGRELYVHHRGSPGPFTKSAADDLFDELHAISLQVTRATALGLTGSGTAFDELLDTRSSRSAASSCLRFHKYSQDSMAKDPLRDARVLPGGGTSVPCAGADLVACPRHVDRGLVTLILPCSGGSRLEVMDPKNGYVEPVDLADDEVAVLCGHTLSVASCGAVCEAPHRVSWTSASGNERLATVFTLRAPPDGRFAAAHQKIIESGCPHDKAYDPGYGAHRIHSASSIKTFKGDEDVAFVMQKFSERNASIHSRRFEPVPARHLRFLYDGSRVHGDQTPASLDMESGEQLDCFEPMMGD</sequence>
<accession>A0A7S3ZK95</accession>
<dbReference type="InterPro" id="IPR027443">
    <property type="entry name" value="IPNS-like_sf"/>
</dbReference>
<keyword evidence="5" id="KW-1185">Reference proteome</keyword>
<proteinExistence type="predicted"/>
<reference evidence="4" key="2">
    <citation type="submission" date="2021-11" db="EMBL/GenBank/DDBJ databases">
        <authorList>
            <consortium name="Genoscope - CEA"/>
            <person name="William W."/>
        </authorList>
    </citation>
    <scope>NUCLEOTIDE SEQUENCE</scope>
</reference>
<dbReference type="Gene3D" id="3.10.20.90">
    <property type="entry name" value="Phosphatidylinositol 3-kinase Catalytic Subunit, Chain A, domain 1"/>
    <property type="match status" value="2"/>
</dbReference>
<evidence type="ECO:0000256" key="1">
    <source>
        <dbReference type="SAM" id="MobiDB-lite"/>
    </source>
</evidence>
<reference evidence="3" key="1">
    <citation type="submission" date="2021-01" db="EMBL/GenBank/DDBJ databases">
        <authorList>
            <person name="Corre E."/>
            <person name="Pelletier E."/>
            <person name="Niang G."/>
            <person name="Scheremetjew M."/>
            <person name="Finn R."/>
            <person name="Kale V."/>
            <person name="Holt S."/>
            <person name="Cochrane G."/>
            <person name="Meng A."/>
            <person name="Brown T."/>
            <person name="Cohen L."/>
        </authorList>
    </citation>
    <scope>NUCLEOTIDE SEQUENCE</scope>
    <source>
        <strain evidence="3">CCMP1756</strain>
    </source>
</reference>
<evidence type="ECO:0000259" key="2">
    <source>
        <dbReference type="Pfam" id="PF03171"/>
    </source>
</evidence>
<organism evidence="3">
    <name type="scientific">Pelagomonas calceolata</name>
    <dbReference type="NCBI Taxonomy" id="35677"/>
    <lineage>
        <taxon>Eukaryota</taxon>
        <taxon>Sar</taxon>
        <taxon>Stramenopiles</taxon>
        <taxon>Ochrophyta</taxon>
        <taxon>Pelagophyceae</taxon>
        <taxon>Pelagomonadales</taxon>
        <taxon>Pelagomonadaceae</taxon>
        <taxon>Pelagomonas</taxon>
    </lineage>
</organism>
<feature type="domain" description="Isopenicillin N synthase-like Fe(2+) 2OG dioxygenase" evidence="2">
    <location>
        <begin position="251"/>
        <end position="334"/>
    </location>
</feature>
<dbReference type="SUPFAM" id="SSF51197">
    <property type="entry name" value="Clavaminate synthase-like"/>
    <property type="match status" value="1"/>
</dbReference>
<evidence type="ECO:0000313" key="5">
    <source>
        <dbReference type="Proteomes" id="UP000789595"/>
    </source>
</evidence>
<dbReference type="CDD" id="cd01763">
    <property type="entry name" value="Ubl_SUMO_like"/>
    <property type="match status" value="1"/>
</dbReference>
<dbReference type="SUPFAM" id="SSF54236">
    <property type="entry name" value="Ubiquitin-like"/>
    <property type="match status" value="1"/>
</dbReference>
<dbReference type="AlphaFoldDB" id="A0A7S3ZK95"/>
<feature type="compositionally biased region" description="Basic residues" evidence="1">
    <location>
        <begin position="1"/>
        <end position="18"/>
    </location>
</feature>
<dbReference type="Proteomes" id="UP000789595">
    <property type="component" value="Unassembled WGS sequence"/>
</dbReference>
<dbReference type="PANTHER" id="PTHR10562">
    <property type="entry name" value="SMALL UBIQUITIN-RELATED MODIFIER"/>
    <property type="match status" value="1"/>
</dbReference>
<dbReference type="EMBL" id="CAKKNE010000001">
    <property type="protein sequence ID" value="CAH0365906.1"/>
    <property type="molecule type" value="Genomic_DNA"/>
</dbReference>
<dbReference type="EMBL" id="HBIW01001586">
    <property type="protein sequence ID" value="CAE0685927.1"/>
    <property type="molecule type" value="Transcribed_RNA"/>
</dbReference>
<gene>
    <name evidence="3" type="ORF">PCAL00307_LOCUS1361</name>
    <name evidence="4" type="ORF">PECAL_1P23690</name>
</gene>